<dbReference type="AlphaFoldDB" id="A0A0G4H6C9"/>
<reference evidence="1 2" key="1">
    <citation type="submission" date="2014-11" db="EMBL/GenBank/DDBJ databases">
        <authorList>
            <person name="Zhu J."/>
            <person name="Qi W."/>
            <person name="Song R."/>
        </authorList>
    </citation>
    <scope>NUCLEOTIDE SEQUENCE [LARGE SCALE GENOMIC DNA]</scope>
</reference>
<sequence>MTVSPPHLFKSPPGLYIPRGIPGRTYDYMPLSRLVIKKIITALVEGHSDGRRAAAATAAGRQAPTTLESIDISDGESPIIIDEAEGRVILAATEQSTDPSLPPRLDPPPTLTSLRSITGIPAGYELSCPGHGRHWQLPSLETVQVSRSLETVEVREIVWKDEVLGELVGTLRRLKELHVKCHPDVMAKSLAQIPVAAAGQSGPLSQLEDVGTFQISRGDLLDKDLREGFHRLQAVLVDRGCRSIKKLKVTFEEYWTDSSIFAHLSAIEAFSRTVCVSPDIPVDIEIDGHFDLSLLCDTPTSPEPSPFVQRHIQQLAVEASGARFLIRPHHLTTPLDTPSPAAIALAQSLTFPNVKDVGVVDMWDDWEPDDDGELDVYAGDELDDDADQPDPLVLDSIPDNAFPAISSLSVHSKGLAIGRRLVTKMPAVKRIELWMHPTEEQAVGMLQAVGGDRSLEYFEARKVTGVGEGGLTLGDMADQLPTIERLDVSVKVPHDLGVGDAAGEFGIVCVKSLLKIRGIKELKFQLIPNEAFRRLVDERTDGDAIEKPEGWFLTEWRGFWRNFLTLQALRGFQENMLILKPLDT</sequence>
<dbReference type="InParanoid" id="A0A0G4H6C9"/>
<evidence type="ECO:0000313" key="2">
    <source>
        <dbReference type="Proteomes" id="UP000041254"/>
    </source>
</evidence>
<name>A0A0G4H6C9_VITBC</name>
<dbReference type="VEuPathDB" id="CryptoDB:Vbra_19673"/>
<dbReference type="EMBL" id="CDMY01001036">
    <property type="protein sequence ID" value="CEM39418.1"/>
    <property type="molecule type" value="Genomic_DNA"/>
</dbReference>
<evidence type="ECO:0000313" key="1">
    <source>
        <dbReference type="EMBL" id="CEM39418.1"/>
    </source>
</evidence>
<proteinExistence type="predicted"/>
<protein>
    <submittedName>
        <fullName evidence="1">Uncharacterized protein</fullName>
    </submittedName>
</protein>
<dbReference type="Proteomes" id="UP000041254">
    <property type="component" value="Unassembled WGS sequence"/>
</dbReference>
<keyword evidence="2" id="KW-1185">Reference proteome</keyword>
<accession>A0A0G4H6C9</accession>
<dbReference type="PhylomeDB" id="A0A0G4H6C9"/>
<gene>
    <name evidence="1" type="ORF">Vbra_19673</name>
</gene>
<organism evidence="1 2">
    <name type="scientific">Vitrella brassicaformis (strain CCMP3155)</name>
    <dbReference type="NCBI Taxonomy" id="1169540"/>
    <lineage>
        <taxon>Eukaryota</taxon>
        <taxon>Sar</taxon>
        <taxon>Alveolata</taxon>
        <taxon>Colpodellida</taxon>
        <taxon>Vitrellaceae</taxon>
        <taxon>Vitrella</taxon>
    </lineage>
</organism>